<dbReference type="SMART" id="SM00220">
    <property type="entry name" value="S_TKc"/>
    <property type="match status" value="1"/>
</dbReference>
<name>A0A7W7RDW4_9ACTN</name>
<evidence type="ECO:0000259" key="8">
    <source>
        <dbReference type="PROSITE" id="PS50011"/>
    </source>
</evidence>
<dbReference type="InterPro" id="IPR017441">
    <property type="entry name" value="Protein_kinase_ATP_BS"/>
</dbReference>
<dbReference type="InterPro" id="IPR001680">
    <property type="entry name" value="WD40_rpt"/>
</dbReference>
<dbReference type="RefSeq" id="WP_184574276.1">
    <property type="nucleotide sequence ID" value="NZ_JACHJT010000001.1"/>
</dbReference>
<feature type="transmembrane region" description="Helical" evidence="7">
    <location>
        <begin position="306"/>
        <end position="327"/>
    </location>
</feature>
<keyword evidence="3" id="KW-0418">Kinase</keyword>
<dbReference type="PANTHER" id="PTHR43289">
    <property type="entry name" value="MITOGEN-ACTIVATED PROTEIN KINASE KINASE KINASE 20-RELATED"/>
    <property type="match status" value="1"/>
</dbReference>
<evidence type="ECO:0000256" key="5">
    <source>
        <dbReference type="PROSITE-ProRule" id="PRU00221"/>
    </source>
</evidence>
<sequence>MRRLAGSDPRRIGHNDLLAVIGDGSMGRVYLGRARSGRLLAIKAIRPDLARDPVVRQRFGTEIAVAQRVSGAYSAPVAEAAPEASTPWLATAFIAGPTLHAAVAENGPLAAGDALALAGGLAEALRAVHGAGVVHRDIKPANILLDHAGPRVIDFGIARFAEWPGGPEWSAAQGAAGTTAFMAPEQSMGGPASAASDVYALGAVLCYATTGRAPFGDDSAAAVQFRAAQLPPDLREVPEALVPLVEACLNKDPNRRPAPERILSGLPAGSGKAWPPADIAALIDARAREADAFVTGERAARTRRRVLAGAGSAVLALVLAASGIAAVRAGLLPGTGGDAEAGESPAPSPVTSRDTIEGDVAAAPESGAEFHPEATVDDLVETLFVPQRGGTVTDLEFHLEDPDVLYDIGLEYSEDWDLSTGEQRMPSAPMVDFDSNVLAVSPDGEALAAGTNSNTVYAGEPGAEDADWGRELANGALSEAAETPEETSEDLPKLEDVVTGLAFSRDGQTVVAAFGAGQAHVLDASDGSEIAAHETERDLLAGPAAAHPTEDVFAVEHDQEIVLLDSGTGEEIDRFDPEASASGDLEYTADGEHLILAGVSEFAEVIDADTGEQVATMRGHGEPVDGVASTPDGTVVATVARQEPQGDSEVRLWDVGSGEEIGLIQTRPSRGALDFSADGTRLALGHNDGAISVWHLPG</sequence>
<proteinExistence type="predicted"/>
<dbReference type="PROSITE" id="PS50082">
    <property type="entry name" value="WD_REPEATS_2"/>
    <property type="match status" value="1"/>
</dbReference>
<dbReference type="InterPro" id="IPR011047">
    <property type="entry name" value="Quinoprotein_ADH-like_sf"/>
</dbReference>
<dbReference type="SUPFAM" id="SSF50998">
    <property type="entry name" value="Quinoprotein alcohol dehydrogenase-like"/>
    <property type="match status" value="1"/>
</dbReference>
<dbReference type="InterPro" id="IPR000719">
    <property type="entry name" value="Prot_kinase_dom"/>
</dbReference>
<dbReference type="Gene3D" id="1.10.510.10">
    <property type="entry name" value="Transferase(Phosphotransferase) domain 1"/>
    <property type="match status" value="1"/>
</dbReference>
<keyword evidence="10" id="KW-1185">Reference proteome</keyword>
<evidence type="ECO:0000256" key="6">
    <source>
        <dbReference type="PROSITE-ProRule" id="PRU10141"/>
    </source>
</evidence>
<comment type="caution">
    <text evidence="9">The sequence shown here is derived from an EMBL/GenBank/DDBJ whole genome shotgun (WGS) entry which is preliminary data.</text>
</comment>
<keyword evidence="1" id="KW-0808">Transferase</keyword>
<evidence type="ECO:0000256" key="7">
    <source>
        <dbReference type="SAM" id="Phobius"/>
    </source>
</evidence>
<organism evidence="9 10">
    <name type="scientific">Lipingzhangella halophila</name>
    <dbReference type="NCBI Taxonomy" id="1783352"/>
    <lineage>
        <taxon>Bacteria</taxon>
        <taxon>Bacillati</taxon>
        <taxon>Actinomycetota</taxon>
        <taxon>Actinomycetes</taxon>
        <taxon>Streptosporangiales</taxon>
        <taxon>Nocardiopsidaceae</taxon>
        <taxon>Lipingzhangella</taxon>
    </lineage>
</organism>
<evidence type="ECO:0000256" key="4">
    <source>
        <dbReference type="ARBA" id="ARBA00022840"/>
    </source>
</evidence>
<keyword evidence="2 6" id="KW-0547">Nucleotide-binding</keyword>
<dbReference type="Gene3D" id="3.30.200.20">
    <property type="entry name" value="Phosphorylase Kinase, domain 1"/>
    <property type="match status" value="1"/>
</dbReference>
<keyword evidence="7" id="KW-0812">Transmembrane</keyword>
<dbReference type="CDD" id="cd14014">
    <property type="entry name" value="STKc_PknB_like"/>
    <property type="match status" value="1"/>
</dbReference>
<evidence type="ECO:0000256" key="3">
    <source>
        <dbReference type="ARBA" id="ARBA00022777"/>
    </source>
</evidence>
<keyword evidence="7" id="KW-0472">Membrane</keyword>
<feature type="repeat" description="WD" evidence="5">
    <location>
        <begin position="672"/>
        <end position="698"/>
    </location>
</feature>
<dbReference type="PANTHER" id="PTHR43289:SF34">
    <property type="entry name" value="SERINE_THREONINE-PROTEIN KINASE YBDM-RELATED"/>
    <property type="match status" value="1"/>
</dbReference>
<feature type="binding site" evidence="6">
    <location>
        <position position="43"/>
    </location>
    <ligand>
        <name>ATP</name>
        <dbReference type="ChEBI" id="CHEBI:30616"/>
    </ligand>
</feature>
<dbReference type="GO" id="GO:0004674">
    <property type="term" value="F:protein serine/threonine kinase activity"/>
    <property type="evidence" value="ECO:0007669"/>
    <property type="project" value="TreeGrafter"/>
</dbReference>
<keyword evidence="4 6" id="KW-0067">ATP-binding</keyword>
<dbReference type="GO" id="GO:0005524">
    <property type="term" value="F:ATP binding"/>
    <property type="evidence" value="ECO:0007669"/>
    <property type="project" value="UniProtKB-UniRule"/>
</dbReference>
<dbReference type="PROSITE" id="PS00107">
    <property type="entry name" value="PROTEIN_KINASE_ATP"/>
    <property type="match status" value="1"/>
</dbReference>
<accession>A0A7W7RDW4</accession>
<reference evidence="9 10" key="1">
    <citation type="submission" date="2020-08" db="EMBL/GenBank/DDBJ databases">
        <title>Sequencing the genomes of 1000 actinobacteria strains.</title>
        <authorList>
            <person name="Klenk H.-P."/>
        </authorList>
    </citation>
    <scope>NUCLEOTIDE SEQUENCE [LARGE SCALE GENOMIC DNA]</scope>
    <source>
        <strain evidence="9 10">DSM 102030</strain>
    </source>
</reference>
<dbReference type="Proteomes" id="UP000523007">
    <property type="component" value="Unassembled WGS sequence"/>
</dbReference>
<dbReference type="AlphaFoldDB" id="A0A7W7RDW4"/>
<evidence type="ECO:0000256" key="1">
    <source>
        <dbReference type="ARBA" id="ARBA00022679"/>
    </source>
</evidence>
<dbReference type="InterPro" id="IPR008271">
    <property type="entry name" value="Ser/Thr_kinase_AS"/>
</dbReference>
<dbReference type="SUPFAM" id="SSF56112">
    <property type="entry name" value="Protein kinase-like (PK-like)"/>
    <property type="match status" value="1"/>
</dbReference>
<evidence type="ECO:0000313" key="10">
    <source>
        <dbReference type="Proteomes" id="UP000523007"/>
    </source>
</evidence>
<dbReference type="InterPro" id="IPR015943">
    <property type="entry name" value="WD40/YVTN_repeat-like_dom_sf"/>
</dbReference>
<dbReference type="InterPro" id="IPR011009">
    <property type="entry name" value="Kinase-like_dom_sf"/>
</dbReference>
<evidence type="ECO:0000256" key="2">
    <source>
        <dbReference type="ARBA" id="ARBA00022741"/>
    </source>
</evidence>
<gene>
    <name evidence="9" type="ORF">F4561_000456</name>
</gene>
<evidence type="ECO:0000313" key="9">
    <source>
        <dbReference type="EMBL" id="MBB4929636.1"/>
    </source>
</evidence>
<feature type="domain" description="Protein kinase" evidence="8">
    <location>
        <begin position="15"/>
        <end position="269"/>
    </location>
</feature>
<dbReference type="Gene3D" id="2.130.10.10">
    <property type="entry name" value="YVTN repeat-like/Quinoprotein amine dehydrogenase"/>
    <property type="match status" value="2"/>
</dbReference>
<dbReference type="EMBL" id="JACHJT010000001">
    <property type="protein sequence ID" value="MBB4929636.1"/>
    <property type="molecule type" value="Genomic_DNA"/>
</dbReference>
<dbReference type="Pfam" id="PF00069">
    <property type="entry name" value="Pkinase"/>
    <property type="match status" value="1"/>
</dbReference>
<dbReference type="SMART" id="SM00320">
    <property type="entry name" value="WD40"/>
    <property type="match status" value="3"/>
</dbReference>
<keyword evidence="5" id="KW-0853">WD repeat</keyword>
<dbReference type="PROSITE" id="PS50011">
    <property type="entry name" value="PROTEIN_KINASE_DOM"/>
    <property type="match status" value="1"/>
</dbReference>
<keyword evidence="7" id="KW-1133">Transmembrane helix</keyword>
<dbReference type="PROSITE" id="PS00108">
    <property type="entry name" value="PROTEIN_KINASE_ST"/>
    <property type="match status" value="1"/>
</dbReference>
<dbReference type="Pfam" id="PF00400">
    <property type="entry name" value="WD40"/>
    <property type="match status" value="1"/>
</dbReference>
<protein>
    <recommendedName>
        <fullName evidence="8">Protein kinase domain-containing protein</fullName>
    </recommendedName>
</protein>